<dbReference type="EMBL" id="OCNJ01000011">
    <property type="protein sequence ID" value="SOE00074.1"/>
    <property type="molecule type" value="Genomic_DNA"/>
</dbReference>
<organism evidence="3 4">
    <name type="scientific">Caenispirillum bisanense</name>
    <dbReference type="NCBI Taxonomy" id="414052"/>
    <lineage>
        <taxon>Bacteria</taxon>
        <taxon>Pseudomonadati</taxon>
        <taxon>Pseudomonadota</taxon>
        <taxon>Alphaproteobacteria</taxon>
        <taxon>Rhodospirillales</taxon>
        <taxon>Novispirillaceae</taxon>
        <taxon>Caenispirillum</taxon>
    </lineage>
</organism>
<proteinExistence type="predicted"/>
<protein>
    <submittedName>
        <fullName evidence="3">Uncharacterized protein</fullName>
    </submittedName>
</protein>
<dbReference type="AlphaFoldDB" id="A0A286GYC6"/>
<keyword evidence="4" id="KW-1185">Reference proteome</keyword>
<feature type="chain" id="PRO_5012673790" evidence="2">
    <location>
        <begin position="20"/>
        <end position="94"/>
    </location>
</feature>
<keyword evidence="2" id="KW-0732">Signal</keyword>
<feature type="compositionally biased region" description="Low complexity" evidence="1">
    <location>
        <begin position="30"/>
        <end position="42"/>
    </location>
</feature>
<dbReference type="RefSeq" id="WP_141415212.1">
    <property type="nucleotide sequence ID" value="NZ_OCNJ01000011.1"/>
</dbReference>
<evidence type="ECO:0000256" key="1">
    <source>
        <dbReference type="SAM" id="MobiDB-lite"/>
    </source>
</evidence>
<dbReference type="OrthoDB" id="6184298at2"/>
<evidence type="ECO:0000313" key="4">
    <source>
        <dbReference type="Proteomes" id="UP000219621"/>
    </source>
</evidence>
<gene>
    <name evidence="3" type="ORF">SAMN05421508_11168</name>
</gene>
<evidence type="ECO:0000256" key="2">
    <source>
        <dbReference type="SAM" id="SignalP"/>
    </source>
</evidence>
<sequence>MRPFLVFVLMVLLAVPALAAAPEPAPMTPWPEATTTAAEAPEASSAEVASSCCKHCSKGKPCCDSCIARDRDCRRGPGCACSADLPDDPLAERP</sequence>
<feature type="region of interest" description="Disordered" evidence="1">
    <location>
        <begin position="22"/>
        <end position="42"/>
    </location>
</feature>
<name>A0A286GYC6_9PROT</name>
<evidence type="ECO:0000313" key="3">
    <source>
        <dbReference type="EMBL" id="SOE00074.1"/>
    </source>
</evidence>
<feature type="signal peptide" evidence="2">
    <location>
        <begin position="1"/>
        <end position="19"/>
    </location>
</feature>
<accession>A0A286GYC6</accession>
<reference evidence="3 4" key="1">
    <citation type="submission" date="2017-09" db="EMBL/GenBank/DDBJ databases">
        <authorList>
            <person name="Ehlers B."/>
            <person name="Leendertz F.H."/>
        </authorList>
    </citation>
    <scope>NUCLEOTIDE SEQUENCE [LARGE SCALE GENOMIC DNA]</scope>
    <source>
        <strain evidence="3 4">USBA 140</strain>
    </source>
</reference>
<dbReference type="Proteomes" id="UP000219621">
    <property type="component" value="Unassembled WGS sequence"/>
</dbReference>